<organism evidence="3 4">
    <name type="scientific">Rhizomicrobium palustre</name>
    <dbReference type="NCBI Taxonomy" id="189966"/>
    <lineage>
        <taxon>Bacteria</taxon>
        <taxon>Pseudomonadati</taxon>
        <taxon>Pseudomonadota</taxon>
        <taxon>Alphaproteobacteria</taxon>
        <taxon>Micropepsales</taxon>
        <taxon>Micropepsaceae</taxon>
        <taxon>Rhizomicrobium</taxon>
    </lineage>
</organism>
<accession>A0A846N2S3</accession>
<name>A0A846N2S3_9PROT</name>
<evidence type="ECO:0000256" key="2">
    <source>
        <dbReference type="SAM" id="SignalP"/>
    </source>
</evidence>
<dbReference type="RefSeq" id="WP_167083842.1">
    <property type="nucleotide sequence ID" value="NZ_BAAADC010000001.1"/>
</dbReference>
<evidence type="ECO:0000313" key="4">
    <source>
        <dbReference type="Proteomes" id="UP000570514"/>
    </source>
</evidence>
<feature type="compositionally biased region" description="Low complexity" evidence="1">
    <location>
        <begin position="171"/>
        <end position="186"/>
    </location>
</feature>
<dbReference type="Proteomes" id="UP000570514">
    <property type="component" value="Unassembled WGS sequence"/>
</dbReference>
<keyword evidence="4" id="KW-1185">Reference proteome</keyword>
<feature type="region of interest" description="Disordered" evidence="1">
    <location>
        <begin position="146"/>
        <end position="205"/>
    </location>
</feature>
<dbReference type="AlphaFoldDB" id="A0A846N2S3"/>
<proteinExistence type="predicted"/>
<reference evidence="3 4" key="1">
    <citation type="submission" date="2020-03" db="EMBL/GenBank/DDBJ databases">
        <title>Genomic Encyclopedia of Type Strains, Phase IV (KMG-IV): sequencing the most valuable type-strain genomes for metagenomic binning, comparative biology and taxonomic classification.</title>
        <authorList>
            <person name="Goeker M."/>
        </authorList>
    </citation>
    <scope>NUCLEOTIDE SEQUENCE [LARGE SCALE GENOMIC DNA]</scope>
    <source>
        <strain evidence="3 4">DSM 19867</strain>
    </source>
</reference>
<protein>
    <recommendedName>
        <fullName evidence="5">Flagellar protein FliL</fullName>
    </recommendedName>
</protein>
<dbReference type="EMBL" id="JAASRM010000001">
    <property type="protein sequence ID" value="NIK89785.1"/>
    <property type="molecule type" value="Genomic_DNA"/>
</dbReference>
<evidence type="ECO:0008006" key="5">
    <source>
        <dbReference type="Google" id="ProtNLM"/>
    </source>
</evidence>
<gene>
    <name evidence="3" type="ORF">FHS83_003103</name>
</gene>
<sequence>MRALLSPFLAFALLVSAVLAWPALASGEKEEGGAKAKKPEPGTTVEMPYLVAPMSLDGKLLGYSYISSKVVCSSTDAAIVVREKLAFLQDANVREVNARAISLASDPKAVDKDLLAQRLTTNAKRIAGDKRIVTVIFTEIKYAPLHPSDSTDGGVPPPEQAPAGKAGAETKPGAEGAAAKSGADAKTAPKDTAVQKGDTKKSRPK</sequence>
<comment type="caution">
    <text evidence="3">The sequence shown here is derived from an EMBL/GenBank/DDBJ whole genome shotgun (WGS) entry which is preliminary data.</text>
</comment>
<keyword evidence="2" id="KW-0732">Signal</keyword>
<feature type="chain" id="PRO_5032553635" description="Flagellar protein FliL" evidence="2">
    <location>
        <begin position="26"/>
        <end position="205"/>
    </location>
</feature>
<feature type="signal peptide" evidence="2">
    <location>
        <begin position="1"/>
        <end position="25"/>
    </location>
</feature>
<evidence type="ECO:0000313" key="3">
    <source>
        <dbReference type="EMBL" id="NIK89785.1"/>
    </source>
</evidence>
<evidence type="ECO:0000256" key="1">
    <source>
        <dbReference type="SAM" id="MobiDB-lite"/>
    </source>
</evidence>